<dbReference type="eggNOG" id="KOG3765">
    <property type="taxonomic scope" value="Eukaryota"/>
</dbReference>
<dbReference type="SUPFAM" id="SSF53448">
    <property type="entry name" value="Nucleotide-diphospho-sugar transferases"/>
    <property type="match status" value="1"/>
</dbReference>
<evidence type="ECO:0000256" key="7">
    <source>
        <dbReference type="ARBA" id="ARBA00022989"/>
    </source>
</evidence>
<dbReference type="InterPro" id="IPR002659">
    <property type="entry name" value="Glyco_trans_31"/>
</dbReference>
<proteinExistence type="inferred from homology"/>
<dbReference type="GO" id="GO:0016758">
    <property type="term" value="F:hexosyltransferase activity"/>
    <property type="evidence" value="ECO:0007669"/>
    <property type="project" value="InterPro"/>
</dbReference>
<keyword evidence="3" id="KW-0328">Glycosyltransferase</keyword>
<accession>A0A0D3KUG5</accession>
<comment type="subcellular location">
    <subcellularLocation>
        <location evidence="1">Golgi apparatus membrane</location>
        <topology evidence="1">Single-pass type II membrane protein</topology>
    </subcellularLocation>
</comment>
<sequence length="706" mass="75905">MIKSLLHHYSWPSPLQIHVMADEASDTTLAEFLASACGGAWLRCKLHTRAMVFQTVAQLMPASASALLQRSALDFSTLVKVALPHVLPADVISLVAVDADVLWRADVAELWAVFETARAASSAIAFGMALDAIRLRKWKPQYWLRPYAAAPYNGGLVLMDLARARSQHWLNVSSHAVWRALGAAGPSARLEFGDQDWFNAAFARHPAMVAKLPCTWNIQLSALRFLPKRAQLVLPCGSLYDGSAASLTSGAKLLHGSAWSFPGNTGGRAVDAGAPHAVEHARYAAMAPCELPRVACRAAEAASNRSLRGRVWAEWPMRRAAMSPLRAAGPATRRIAPANDDDGTKPLPTAPTASHTTAATSRVELVIGVLGRAAHVERRDAIRHGLHTLTFAYPSYHLAKRVALAFVLGADALGMGGNGGGGGGGGHGGGGGGGSGGGGSSAASALLRRSVRAEMRRHGDILVANCSDSDGFVPGGAVPARSRSDPEASKLLALLRWAIEAHPRAGYIMRIHDDTYVRVHALLRAIRAEPIPTSHLIWGRFVRGCRNDDVQRLRAGGLKRNESLWLCMLPKSLRPSFAEGLFLFLPYPSGLGWVYSRDVAEWVAHSRLPFRRIWPADATAGLWTAALDIRHFDDERFHDISGRGGLQRWCDATSLAIHYMDARAWAAVDRCGCLACGNGTCPPPPPKGATCKLIHDLLCDGRVKND</sequence>
<dbReference type="KEGG" id="ehx:EMIHUDRAFT_108928"/>
<keyword evidence="6" id="KW-0735">Signal-anchor</keyword>
<dbReference type="Pfam" id="PF01762">
    <property type="entry name" value="Galactosyl_T"/>
    <property type="match status" value="1"/>
</dbReference>
<dbReference type="InterPro" id="IPR029044">
    <property type="entry name" value="Nucleotide-diphossugar_trans"/>
</dbReference>
<comment type="similarity">
    <text evidence="2">Belongs to the glycosyltransferase 31 family.</text>
</comment>
<keyword evidence="5" id="KW-0812">Transmembrane</keyword>
<evidence type="ECO:0008006" key="13">
    <source>
        <dbReference type="Google" id="ProtNLM"/>
    </source>
</evidence>
<dbReference type="PaxDb" id="2903-EOD39400"/>
<evidence type="ECO:0000256" key="10">
    <source>
        <dbReference type="SAM" id="MobiDB-lite"/>
    </source>
</evidence>
<dbReference type="AlphaFoldDB" id="A0A0D3KUG5"/>
<dbReference type="HOGENOM" id="CLU_433783_0_0_1"/>
<keyword evidence="9" id="KW-0472">Membrane</keyword>
<keyword evidence="7" id="KW-1133">Transmembrane helix</keyword>
<dbReference type="RefSeq" id="XP_005791829.1">
    <property type="nucleotide sequence ID" value="XM_005791772.1"/>
</dbReference>
<evidence type="ECO:0000256" key="3">
    <source>
        <dbReference type="ARBA" id="ARBA00022676"/>
    </source>
</evidence>
<dbReference type="InterPro" id="IPR002495">
    <property type="entry name" value="Glyco_trans_8"/>
</dbReference>
<reference evidence="12" key="1">
    <citation type="journal article" date="2013" name="Nature">
        <title>Pan genome of the phytoplankton Emiliania underpins its global distribution.</title>
        <authorList>
            <person name="Read B.A."/>
            <person name="Kegel J."/>
            <person name="Klute M.J."/>
            <person name="Kuo A."/>
            <person name="Lefebvre S.C."/>
            <person name="Maumus F."/>
            <person name="Mayer C."/>
            <person name="Miller J."/>
            <person name="Monier A."/>
            <person name="Salamov A."/>
            <person name="Young J."/>
            <person name="Aguilar M."/>
            <person name="Claverie J.M."/>
            <person name="Frickenhaus S."/>
            <person name="Gonzalez K."/>
            <person name="Herman E.K."/>
            <person name="Lin Y.C."/>
            <person name="Napier J."/>
            <person name="Ogata H."/>
            <person name="Sarno A.F."/>
            <person name="Shmutz J."/>
            <person name="Schroeder D."/>
            <person name="de Vargas C."/>
            <person name="Verret F."/>
            <person name="von Dassow P."/>
            <person name="Valentin K."/>
            <person name="Van de Peer Y."/>
            <person name="Wheeler G."/>
            <person name="Dacks J.B."/>
            <person name="Delwiche C.F."/>
            <person name="Dyhrman S.T."/>
            <person name="Glockner G."/>
            <person name="John U."/>
            <person name="Richards T."/>
            <person name="Worden A.Z."/>
            <person name="Zhang X."/>
            <person name="Grigoriev I.V."/>
            <person name="Allen A.E."/>
            <person name="Bidle K."/>
            <person name="Borodovsky M."/>
            <person name="Bowler C."/>
            <person name="Brownlee C."/>
            <person name="Cock J.M."/>
            <person name="Elias M."/>
            <person name="Gladyshev V.N."/>
            <person name="Groth M."/>
            <person name="Guda C."/>
            <person name="Hadaegh A."/>
            <person name="Iglesias-Rodriguez M.D."/>
            <person name="Jenkins J."/>
            <person name="Jones B.M."/>
            <person name="Lawson T."/>
            <person name="Leese F."/>
            <person name="Lindquist E."/>
            <person name="Lobanov A."/>
            <person name="Lomsadze A."/>
            <person name="Malik S.B."/>
            <person name="Marsh M.E."/>
            <person name="Mackinder L."/>
            <person name="Mock T."/>
            <person name="Mueller-Roeber B."/>
            <person name="Pagarete A."/>
            <person name="Parker M."/>
            <person name="Probert I."/>
            <person name="Quesneville H."/>
            <person name="Raines C."/>
            <person name="Rensing S.A."/>
            <person name="Riano-Pachon D.M."/>
            <person name="Richier S."/>
            <person name="Rokitta S."/>
            <person name="Shiraiwa Y."/>
            <person name="Soanes D.M."/>
            <person name="van der Giezen M."/>
            <person name="Wahlund T.M."/>
            <person name="Williams B."/>
            <person name="Wilson W."/>
            <person name="Wolfe G."/>
            <person name="Wurch L.L."/>
        </authorList>
    </citation>
    <scope>NUCLEOTIDE SEQUENCE</scope>
</reference>
<name>A0A0D3KUG5_EMIH1</name>
<dbReference type="PANTHER" id="PTHR11214">
    <property type="entry name" value="BETA-1,3-N-ACETYLGLUCOSAMINYLTRANSFERASE"/>
    <property type="match status" value="1"/>
</dbReference>
<dbReference type="Proteomes" id="UP000013827">
    <property type="component" value="Unassembled WGS sequence"/>
</dbReference>
<evidence type="ECO:0000256" key="6">
    <source>
        <dbReference type="ARBA" id="ARBA00022968"/>
    </source>
</evidence>
<evidence type="ECO:0000256" key="1">
    <source>
        <dbReference type="ARBA" id="ARBA00004323"/>
    </source>
</evidence>
<feature type="region of interest" description="Disordered" evidence="10">
    <location>
        <begin position="334"/>
        <end position="357"/>
    </location>
</feature>
<evidence type="ECO:0000256" key="5">
    <source>
        <dbReference type="ARBA" id="ARBA00022692"/>
    </source>
</evidence>
<evidence type="ECO:0000313" key="11">
    <source>
        <dbReference type="EnsemblProtists" id="EOD39400"/>
    </source>
</evidence>
<reference evidence="11" key="2">
    <citation type="submission" date="2024-10" db="UniProtKB">
        <authorList>
            <consortium name="EnsemblProtists"/>
        </authorList>
    </citation>
    <scope>IDENTIFICATION</scope>
</reference>
<protein>
    <recommendedName>
        <fullName evidence="13">Hexosyltransferase</fullName>
    </recommendedName>
</protein>
<keyword evidence="4" id="KW-0808">Transferase</keyword>
<dbReference type="GeneID" id="17284671"/>
<evidence type="ECO:0000256" key="8">
    <source>
        <dbReference type="ARBA" id="ARBA00023034"/>
    </source>
</evidence>
<dbReference type="Gene3D" id="3.90.550.10">
    <property type="entry name" value="Spore Coat Polysaccharide Biosynthesis Protein SpsA, Chain A"/>
    <property type="match status" value="1"/>
</dbReference>
<organism evidence="11 12">
    <name type="scientific">Emiliania huxleyi (strain CCMP1516)</name>
    <dbReference type="NCBI Taxonomy" id="280463"/>
    <lineage>
        <taxon>Eukaryota</taxon>
        <taxon>Haptista</taxon>
        <taxon>Haptophyta</taxon>
        <taxon>Prymnesiophyceae</taxon>
        <taxon>Isochrysidales</taxon>
        <taxon>Noelaerhabdaceae</taxon>
        <taxon>Emiliania</taxon>
    </lineage>
</organism>
<dbReference type="GO" id="GO:0000139">
    <property type="term" value="C:Golgi membrane"/>
    <property type="evidence" value="ECO:0007669"/>
    <property type="project" value="UniProtKB-SubCell"/>
</dbReference>
<evidence type="ECO:0000256" key="2">
    <source>
        <dbReference type="ARBA" id="ARBA00008661"/>
    </source>
</evidence>
<dbReference type="PANTHER" id="PTHR11214:SF351">
    <property type="entry name" value="BETA-1,3-GALACTOSYLTRANSFERASE PVG3"/>
    <property type="match status" value="1"/>
</dbReference>
<evidence type="ECO:0000256" key="9">
    <source>
        <dbReference type="ARBA" id="ARBA00023136"/>
    </source>
</evidence>
<evidence type="ECO:0000313" key="12">
    <source>
        <dbReference type="Proteomes" id="UP000013827"/>
    </source>
</evidence>
<keyword evidence="12" id="KW-1185">Reference proteome</keyword>
<evidence type="ECO:0000256" key="4">
    <source>
        <dbReference type="ARBA" id="ARBA00022679"/>
    </source>
</evidence>
<keyword evidence="8" id="KW-0333">Golgi apparatus</keyword>
<dbReference type="Pfam" id="PF01501">
    <property type="entry name" value="Glyco_transf_8"/>
    <property type="match status" value="1"/>
</dbReference>
<dbReference type="EnsemblProtists" id="EOD39400">
    <property type="protein sequence ID" value="EOD39400"/>
    <property type="gene ID" value="EMIHUDRAFT_108928"/>
</dbReference>